<evidence type="ECO:0000256" key="6">
    <source>
        <dbReference type="ARBA" id="ARBA00023136"/>
    </source>
</evidence>
<dbReference type="InterPro" id="IPR038770">
    <property type="entry name" value="Na+/solute_symporter_sf"/>
</dbReference>
<evidence type="ECO:0000256" key="2">
    <source>
        <dbReference type="ARBA" id="ARBA00005551"/>
    </source>
</evidence>
<dbReference type="AlphaFoldDB" id="A0A7G9YT89"/>
<evidence type="ECO:0000256" key="3">
    <source>
        <dbReference type="ARBA" id="ARBA00022448"/>
    </source>
</evidence>
<reference evidence="9" key="1">
    <citation type="submission" date="2020-06" db="EMBL/GenBank/DDBJ databases">
        <title>Unique genomic features of the anaerobic methanotrophic archaea.</title>
        <authorList>
            <person name="Chadwick G.L."/>
            <person name="Skennerton C.T."/>
            <person name="Laso-Perez R."/>
            <person name="Leu A.O."/>
            <person name="Speth D.R."/>
            <person name="Yu H."/>
            <person name="Morgan-Lang C."/>
            <person name="Hatzenpichler R."/>
            <person name="Goudeau D."/>
            <person name="Malmstrom R."/>
            <person name="Brazelton W.J."/>
            <person name="Woyke T."/>
            <person name="Hallam S.J."/>
            <person name="Tyson G.W."/>
            <person name="Wegener G."/>
            <person name="Boetius A."/>
            <person name="Orphan V."/>
        </authorList>
    </citation>
    <scope>NUCLEOTIDE SEQUENCE</scope>
</reference>
<dbReference type="GO" id="GO:1902600">
    <property type="term" value="P:proton transmembrane transport"/>
    <property type="evidence" value="ECO:0007669"/>
    <property type="project" value="InterPro"/>
</dbReference>
<evidence type="ECO:0000256" key="1">
    <source>
        <dbReference type="ARBA" id="ARBA00004141"/>
    </source>
</evidence>
<feature type="transmembrane region" description="Helical" evidence="7">
    <location>
        <begin position="211"/>
        <end position="234"/>
    </location>
</feature>
<accession>A0A7G9YT89</accession>
<feature type="transmembrane region" description="Helical" evidence="7">
    <location>
        <begin position="82"/>
        <end position="105"/>
    </location>
</feature>
<evidence type="ECO:0000256" key="4">
    <source>
        <dbReference type="ARBA" id="ARBA00022692"/>
    </source>
</evidence>
<sequence length="409" mass="44030">MTFLVDLAIVTVSCLALGLASKYLRQAAIPAYIIAGIILGEGGFDLITSYEFVEWLGKIGVILLMFYIGYEFNFKGIKEPGRLFAGCTDFGVNFIAGFSLGLVIGLSLIEAFILASAVYISSSAIAISSLIENKRLIYPEAETVVWLMVFEDIILAILLVVLTSIMAGSLAMIPVCLAMTLLLIVFILVLIGKLSNFISPLFERDDEIPILLTFALIFGFSSLAYLLGILLQALAHLLGISLQCHISEVIVAFFLGSALSGVTSFKKPFGAIISFKNLFLTIFFFSFGMLFQFQFATLSSTYFVLALLALITLSIFGKFVSGAIIGKRLHGSLETGLRVGAYTTPRGEFSIVLLAVVIGTGTGISELLLSLVVAYVIILSIMGSGFAKHGDRIGKAIMVGINKLMPPAR</sequence>
<dbReference type="PANTHER" id="PTHR42751">
    <property type="entry name" value="SODIUM/HYDROGEN EXCHANGER FAMILY/TRKA DOMAIN PROTEIN"/>
    <property type="match status" value="1"/>
</dbReference>
<dbReference type="GO" id="GO:0016020">
    <property type="term" value="C:membrane"/>
    <property type="evidence" value="ECO:0007669"/>
    <property type="project" value="UniProtKB-SubCell"/>
</dbReference>
<gene>
    <name evidence="9" type="primary">kefB</name>
    <name evidence="9" type="ORF">BAILMKME_00021</name>
</gene>
<protein>
    <submittedName>
        <fullName evidence="9">Glutathione-regulated potassium-efflux system protein KefB</fullName>
    </submittedName>
</protein>
<comment type="subcellular location">
    <subcellularLocation>
        <location evidence="1">Membrane</location>
        <topology evidence="1">Multi-pass membrane protein</topology>
    </subcellularLocation>
</comment>
<keyword evidence="5 7" id="KW-1133">Transmembrane helix</keyword>
<evidence type="ECO:0000259" key="8">
    <source>
        <dbReference type="Pfam" id="PF00999"/>
    </source>
</evidence>
<feature type="transmembrane region" description="Helical" evidence="7">
    <location>
        <begin position="302"/>
        <end position="326"/>
    </location>
</feature>
<feature type="transmembrane region" description="Helical" evidence="7">
    <location>
        <begin position="277"/>
        <end position="296"/>
    </location>
</feature>
<comment type="similarity">
    <text evidence="2">Belongs to the monovalent cation:proton antiporter 2 (CPA2) transporter (TC 2.A.37) family.</text>
</comment>
<organism evidence="9">
    <name type="scientific">Candidatus Methanophagaceae archaeon ANME-1 ERB6</name>
    <dbReference type="NCBI Taxonomy" id="2759912"/>
    <lineage>
        <taxon>Archaea</taxon>
        <taxon>Methanobacteriati</taxon>
        <taxon>Methanobacteriota</taxon>
        <taxon>Stenosarchaea group</taxon>
        <taxon>Methanomicrobia</taxon>
        <taxon>Candidatus Methanophagales</taxon>
        <taxon>Candidatus Methanophagaceae</taxon>
    </lineage>
</organism>
<evidence type="ECO:0000256" key="7">
    <source>
        <dbReference type="SAM" id="Phobius"/>
    </source>
</evidence>
<dbReference type="Pfam" id="PF00999">
    <property type="entry name" value="Na_H_Exchanger"/>
    <property type="match status" value="1"/>
</dbReference>
<dbReference type="GO" id="GO:0015297">
    <property type="term" value="F:antiporter activity"/>
    <property type="evidence" value="ECO:0007669"/>
    <property type="project" value="InterPro"/>
</dbReference>
<evidence type="ECO:0000256" key="5">
    <source>
        <dbReference type="ARBA" id="ARBA00022989"/>
    </source>
</evidence>
<feature type="transmembrane region" description="Helical" evidence="7">
    <location>
        <begin position="52"/>
        <end position="70"/>
    </location>
</feature>
<feature type="domain" description="Cation/H+ exchanger transmembrane" evidence="8">
    <location>
        <begin position="12"/>
        <end position="381"/>
    </location>
</feature>
<feature type="transmembrane region" description="Helical" evidence="7">
    <location>
        <begin position="111"/>
        <end position="131"/>
    </location>
</feature>
<proteinExistence type="inferred from homology"/>
<feature type="transmembrane region" description="Helical" evidence="7">
    <location>
        <begin position="171"/>
        <end position="191"/>
    </location>
</feature>
<keyword evidence="4 7" id="KW-0812">Transmembrane</keyword>
<dbReference type="Gene3D" id="1.20.1530.20">
    <property type="match status" value="1"/>
</dbReference>
<feature type="transmembrane region" description="Helical" evidence="7">
    <location>
        <begin position="370"/>
        <end position="387"/>
    </location>
</feature>
<keyword evidence="6 7" id="KW-0472">Membrane</keyword>
<feature type="transmembrane region" description="Helical" evidence="7">
    <location>
        <begin position="347"/>
        <end position="364"/>
    </location>
</feature>
<feature type="transmembrane region" description="Helical" evidence="7">
    <location>
        <begin position="246"/>
        <end position="265"/>
    </location>
</feature>
<dbReference type="PANTHER" id="PTHR42751:SF6">
    <property type="entry name" value="CONSERVED INTEGRAL MEMBRANE TRANSPORT PROTEIN-RELATED"/>
    <property type="match status" value="1"/>
</dbReference>
<name>A0A7G9YT89_9EURY</name>
<dbReference type="InterPro" id="IPR006153">
    <property type="entry name" value="Cation/H_exchanger_TM"/>
</dbReference>
<feature type="transmembrane region" description="Helical" evidence="7">
    <location>
        <begin position="143"/>
        <end position="165"/>
    </location>
</feature>
<dbReference type="EMBL" id="MT631463">
    <property type="protein sequence ID" value="QNO51223.1"/>
    <property type="molecule type" value="Genomic_DNA"/>
</dbReference>
<keyword evidence="3" id="KW-0813">Transport</keyword>
<evidence type="ECO:0000313" key="9">
    <source>
        <dbReference type="EMBL" id="QNO51223.1"/>
    </source>
</evidence>